<dbReference type="GO" id="GO:0008168">
    <property type="term" value="F:methyltransferase activity"/>
    <property type="evidence" value="ECO:0007669"/>
    <property type="project" value="UniProtKB-KW"/>
</dbReference>
<dbReference type="GO" id="GO:0032259">
    <property type="term" value="P:methylation"/>
    <property type="evidence" value="ECO:0007669"/>
    <property type="project" value="UniProtKB-KW"/>
</dbReference>
<dbReference type="OrthoDB" id="1914848at2"/>
<proteinExistence type="predicted"/>
<comment type="caution">
    <text evidence="1">The sequence shown here is derived from an EMBL/GenBank/DDBJ whole genome shotgun (WGS) entry which is preliminary data.</text>
</comment>
<sequence>MDKVLVEVFIPASGESYDVFIPAQSKLYEVAFLLANTMTELSGGYFVATDTTVVCDRETGTIFDINQTVEELGFSNGKKLMLV</sequence>
<name>A0A4S3PRV3_9BACI</name>
<dbReference type="AlphaFoldDB" id="A0A4S3PRV3"/>
<evidence type="ECO:0000313" key="2">
    <source>
        <dbReference type="Proteomes" id="UP000306477"/>
    </source>
</evidence>
<dbReference type="RefSeq" id="WP_136379698.1">
    <property type="nucleotide sequence ID" value="NZ_SLUB01000017.1"/>
</dbReference>
<keyword evidence="2" id="KW-1185">Reference proteome</keyword>
<evidence type="ECO:0000313" key="1">
    <source>
        <dbReference type="EMBL" id="THE12420.1"/>
    </source>
</evidence>
<dbReference type="STRING" id="1033734.GCA_000285535_02206"/>
<dbReference type="Proteomes" id="UP000306477">
    <property type="component" value="Unassembled WGS sequence"/>
</dbReference>
<protein>
    <submittedName>
        <fullName evidence="1">Methyltransferase</fullName>
    </submittedName>
</protein>
<keyword evidence="1" id="KW-0489">Methyltransferase</keyword>
<accession>A0A4S3PRV3</accession>
<dbReference type="EMBL" id="SLUB01000017">
    <property type="protein sequence ID" value="THE12420.1"/>
    <property type="molecule type" value="Genomic_DNA"/>
</dbReference>
<gene>
    <name evidence="1" type="ORF">E1I69_11180</name>
</gene>
<keyword evidence="1" id="KW-0808">Transferase</keyword>
<organism evidence="1 2">
    <name type="scientific">Bacillus timonensis</name>
    <dbReference type="NCBI Taxonomy" id="1033734"/>
    <lineage>
        <taxon>Bacteria</taxon>
        <taxon>Bacillati</taxon>
        <taxon>Bacillota</taxon>
        <taxon>Bacilli</taxon>
        <taxon>Bacillales</taxon>
        <taxon>Bacillaceae</taxon>
        <taxon>Bacillus</taxon>
    </lineage>
</organism>
<reference evidence="1 2" key="1">
    <citation type="journal article" date="2019" name="Indoor Air">
        <title>Impacts of indoor surface finishes on bacterial viability.</title>
        <authorList>
            <person name="Hu J."/>
            <person name="Maamar S.B."/>
            <person name="Glawe A.J."/>
            <person name="Gottel N."/>
            <person name="Gilbert J.A."/>
            <person name="Hartmann E.M."/>
        </authorList>
    </citation>
    <scope>NUCLEOTIDE SEQUENCE [LARGE SCALE GENOMIC DNA]</scope>
    <source>
        <strain evidence="1 2">AF060A6</strain>
    </source>
</reference>